<dbReference type="EMBL" id="JAGTJQ010000002">
    <property type="protein sequence ID" value="KAH7037549.1"/>
    <property type="molecule type" value="Genomic_DNA"/>
</dbReference>
<evidence type="ECO:0000313" key="4">
    <source>
        <dbReference type="Proteomes" id="UP000756346"/>
    </source>
</evidence>
<dbReference type="GeneID" id="70185922"/>
<evidence type="ECO:0000313" key="3">
    <source>
        <dbReference type="EMBL" id="KAH7037549.1"/>
    </source>
</evidence>
<organism evidence="3 4">
    <name type="scientific">Microdochium trichocladiopsis</name>
    <dbReference type="NCBI Taxonomy" id="1682393"/>
    <lineage>
        <taxon>Eukaryota</taxon>
        <taxon>Fungi</taxon>
        <taxon>Dikarya</taxon>
        <taxon>Ascomycota</taxon>
        <taxon>Pezizomycotina</taxon>
        <taxon>Sordariomycetes</taxon>
        <taxon>Xylariomycetidae</taxon>
        <taxon>Xylariales</taxon>
        <taxon>Microdochiaceae</taxon>
        <taxon>Microdochium</taxon>
    </lineage>
</organism>
<comment type="caution">
    <text evidence="3">The sequence shown here is derived from an EMBL/GenBank/DDBJ whole genome shotgun (WGS) entry which is preliminary data.</text>
</comment>
<proteinExistence type="predicted"/>
<sequence length="405" mass="39134">MRRDGVRSAVMLASVPAATAQWWGGAPECAIRTPQLTAFSSYFRQQSCLSSAWSAAASPSTTITSGSSTITPAPWNGWGPGGSGGYWPAQSDYCDAGKASAVNACVNSACTSTLSSLFASYTSLSSSLCSRYESCLAADPAAATAVQTITFPAGPVTWAAPGGWGPGGGGGGPGGPGGPFGWKKRGVADSCVGHGGGGAGPHGRRDSPLGGPGGSGGWGGPPGAGAGAGGPGPWAPGWGVDSTQASSYWSEWASAWSAGSTATWSGATVTVTGAAAACNSFAGSPWFVGPGGGWNGAGGFNGWIGWGSGWSWGPTTTVTQLVTTTGSGGSSTVATRLATLALAVSGDFTTGSTVGAAAVTGAPNSGSGAAPAARSALVGGDGEGSVVTRMCAVAALTVFLLVGLL</sequence>
<evidence type="ECO:0000256" key="1">
    <source>
        <dbReference type="SAM" id="MobiDB-lite"/>
    </source>
</evidence>
<feature type="compositionally biased region" description="Gly residues" evidence="1">
    <location>
        <begin position="162"/>
        <end position="180"/>
    </location>
</feature>
<evidence type="ECO:0000256" key="2">
    <source>
        <dbReference type="SAM" id="SignalP"/>
    </source>
</evidence>
<dbReference type="RefSeq" id="XP_046016670.1">
    <property type="nucleotide sequence ID" value="XM_046156376.1"/>
</dbReference>
<feature type="chain" id="PRO_5040365690" description="Extracellular membrane protein CFEM domain-containing protein" evidence="2">
    <location>
        <begin position="21"/>
        <end position="405"/>
    </location>
</feature>
<protein>
    <recommendedName>
        <fullName evidence="5">Extracellular membrane protein CFEM domain-containing protein</fullName>
    </recommendedName>
</protein>
<evidence type="ECO:0008006" key="5">
    <source>
        <dbReference type="Google" id="ProtNLM"/>
    </source>
</evidence>
<dbReference type="Proteomes" id="UP000756346">
    <property type="component" value="Unassembled WGS sequence"/>
</dbReference>
<feature type="region of interest" description="Disordered" evidence="1">
    <location>
        <begin position="161"/>
        <end position="242"/>
    </location>
</feature>
<keyword evidence="2" id="KW-0732">Signal</keyword>
<feature type="signal peptide" evidence="2">
    <location>
        <begin position="1"/>
        <end position="20"/>
    </location>
</feature>
<reference evidence="3" key="1">
    <citation type="journal article" date="2021" name="Nat. Commun.">
        <title>Genetic determinants of endophytism in the Arabidopsis root mycobiome.</title>
        <authorList>
            <person name="Mesny F."/>
            <person name="Miyauchi S."/>
            <person name="Thiergart T."/>
            <person name="Pickel B."/>
            <person name="Atanasova L."/>
            <person name="Karlsson M."/>
            <person name="Huettel B."/>
            <person name="Barry K.W."/>
            <person name="Haridas S."/>
            <person name="Chen C."/>
            <person name="Bauer D."/>
            <person name="Andreopoulos W."/>
            <person name="Pangilinan J."/>
            <person name="LaButti K."/>
            <person name="Riley R."/>
            <person name="Lipzen A."/>
            <person name="Clum A."/>
            <person name="Drula E."/>
            <person name="Henrissat B."/>
            <person name="Kohler A."/>
            <person name="Grigoriev I.V."/>
            <person name="Martin F.M."/>
            <person name="Hacquard S."/>
        </authorList>
    </citation>
    <scope>NUCLEOTIDE SEQUENCE</scope>
    <source>
        <strain evidence="3">MPI-CAGE-CH-0230</strain>
    </source>
</reference>
<keyword evidence="4" id="KW-1185">Reference proteome</keyword>
<feature type="compositionally biased region" description="Gly residues" evidence="1">
    <location>
        <begin position="210"/>
        <end position="232"/>
    </location>
</feature>
<gene>
    <name evidence="3" type="ORF">B0I36DRAFT_345647</name>
</gene>
<dbReference type="AlphaFoldDB" id="A0A9P8YE36"/>
<name>A0A9P8YE36_9PEZI</name>
<accession>A0A9P8YE36</accession>